<feature type="compositionally biased region" description="Low complexity" evidence="1">
    <location>
        <begin position="503"/>
        <end position="525"/>
    </location>
</feature>
<dbReference type="Proteomes" id="UP000193467">
    <property type="component" value="Unassembled WGS sequence"/>
</dbReference>
<feature type="domain" description="F-box" evidence="2">
    <location>
        <begin position="112"/>
        <end position="161"/>
    </location>
</feature>
<dbReference type="InParanoid" id="A0A1Y2FX54"/>
<dbReference type="AlphaFoldDB" id="A0A1Y2FX54"/>
<evidence type="ECO:0000256" key="1">
    <source>
        <dbReference type="SAM" id="MobiDB-lite"/>
    </source>
</evidence>
<feature type="region of interest" description="Disordered" evidence="1">
    <location>
        <begin position="1"/>
        <end position="103"/>
    </location>
</feature>
<feature type="compositionally biased region" description="Low complexity" evidence="1">
    <location>
        <begin position="14"/>
        <end position="27"/>
    </location>
</feature>
<feature type="compositionally biased region" description="Basic residues" evidence="1">
    <location>
        <begin position="1"/>
        <end position="10"/>
    </location>
</feature>
<proteinExistence type="predicted"/>
<protein>
    <recommendedName>
        <fullName evidence="2">F-box domain-containing protein</fullName>
    </recommendedName>
</protein>
<dbReference type="EMBL" id="MCGR01000009">
    <property type="protein sequence ID" value="ORY88597.1"/>
    <property type="molecule type" value="Genomic_DNA"/>
</dbReference>
<evidence type="ECO:0000259" key="2">
    <source>
        <dbReference type="PROSITE" id="PS50181"/>
    </source>
</evidence>
<sequence>MRKESKKRFDRRSSPTSTFSAPSFPTARNMVVIRPRPPPTETSQPQQPTHKQRVPAWESLVASNSNGGTMSSGGGVAQSSGEAGPSPTKKARKTGGKGKAEAVQASVDKDGGCPILSFPTDLLYETCKYLNPPSLLALSLSCKTLKGYLQSKASEPVWVVARRIVKLPQLKSDISEWFYAFLVFGQECQMCPSRKSLQFEHNLQLRLCLQCLKTNLVLKRDVQAEDGADFHAETFKCLPFTPYRPTTGDPRRDKQVYYHNPDIQKMSDKLVELEEHSAAIAAVSTRHGSSIPFLTLLEPVAEATAELTVPRSLRSQISRLNRDRDRLGTYPLNGSVPLLRDRTVSSGAAVEDLEMEGEEEDGRDETALEAFVREQKARVNAINEDAKMIFNWQFKSIEEDIKHEDEIINERKKAIEAKLLAAGYIQSEYVPSSKQVTRTNSLMPPDRSFYWNGFPEAARRHLEKPKELTDAGSSSFGLLARERGLTLHLNLYQSSRRPSGLPSTRRSTAARPLASSASSPFASTPVRTRCVLTSSS</sequence>
<gene>
    <name evidence="3" type="ORF">BCR35DRAFT_348106</name>
</gene>
<dbReference type="Pfam" id="PF00646">
    <property type="entry name" value="F-box"/>
    <property type="match status" value="1"/>
</dbReference>
<evidence type="ECO:0000313" key="4">
    <source>
        <dbReference type="Proteomes" id="UP000193467"/>
    </source>
</evidence>
<dbReference type="InterPro" id="IPR036047">
    <property type="entry name" value="F-box-like_dom_sf"/>
</dbReference>
<accession>A0A1Y2FX54</accession>
<dbReference type="PROSITE" id="PS50181">
    <property type="entry name" value="FBOX"/>
    <property type="match status" value="1"/>
</dbReference>
<dbReference type="InterPro" id="IPR001810">
    <property type="entry name" value="F-box_dom"/>
</dbReference>
<feature type="region of interest" description="Disordered" evidence="1">
    <location>
        <begin position="495"/>
        <end position="536"/>
    </location>
</feature>
<dbReference type="SUPFAM" id="SSF81383">
    <property type="entry name" value="F-box domain"/>
    <property type="match status" value="1"/>
</dbReference>
<dbReference type="CDD" id="cd09917">
    <property type="entry name" value="F-box_SF"/>
    <property type="match status" value="1"/>
</dbReference>
<evidence type="ECO:0000313" key="3">
    <source>
        <dbReference type="EMBL" id="ORY88597.1"/>
    </source>
</evidence>
<comment type="caution">
    <text evidence="3">The sequence shown here is derived from an EMBL/GenBank/DDBJ whole genome shotgun (WGS) entry which is preliminary data.</text>
</comment>
<reference evidence="3 4" key="1">
    <citation type="submission" date="2016-07" db="EMBL/GenBank/DDBJ databases">
        <title>Pervasive Adenine N6-methylation of Active Genes in Fungi.</title>
        <authorList>
            <consortium name="DOE Joint Genome Institute"/>
            <person name="Mondo S.J."/>
            <person name="Dannebaum R.O."/>
            <person name="Kuo R.C."/>
            <person name="Labutti K."/>
            <person name="Haridas S."/>
            <person name="Kuo A."/>
            <person name="Salamov A."/>
            <person name="Ahrendt S.R."/>
            <person name="Lipzen A."/>
            <person name="Sullivan W."/>
            <person name="Andreopoulos W.B."/>
            <person name="Clum A."/>
            <person name="Lindquist E."/>
            <person name="Daum C."/>
            <person name="Ramamoorthy G.K."/>
            <person name="Gryganskyi A."/>
            <person name="Culley D."/>
            <person name="Magnuson J.K."/>
            <person name="James T.Y."/>
            <person name="O'Malley M.A."/>
            <person name="Stajich J.E."/>
            <person name="Spatafora J.W."/>
            <person name="Visel A."/>
            <person name="Grigoriev I.V."/>
        </authorList>
    </citation>
    <scope>NUCLEOTIDE SEQUENCE [LARGE SCALE GENOMIC DNA]</scope>
    <source>
        <strain evidence="3 4">62-1032</strain>
    </source>
</reference>
<organism evidence="3 4">
    <name type="scientific">Leucosporidium creatinivorum</name>
    <dbReference type="NCBI Taxonomy" id="106004"/>
    <lineage>
        <taxon>Eukaryota</taxon>
        <taxon>Fungi</taxon>
        <taxon>Dikarya</taxon>
        <taxon>Basidiomycota</taxon>
        <taxon>Pucciniomycotina</taxon>
        <taxon>Microbotryomycetes</taxon>
        <taxon>Leucosporidiales</taxon>
        <taxon>Leucosporidium</taxon>
    </lineage>
</organism>
<keyword evidence="4" id="KW-1185">Reference proteome</keyword>
<name>A0A1Y2FX54_9BASI</name>
<dbReference type="OrthoDB" id="2530272at2759"/>